<protein>
    <submittedName>
        <fullName evidence="6">LysM domain-containing protein</fullName>
    </submittedName>
</protein>
<name>A0AA38RCP1_9PEZI</name>
<dbReference type="PROSITE" id="PS51782">
    <property type="entry name" value="LYSM"/>
    <property type="match status" value="2"/>
</dbReference>
<dbReference type="EMBL" id="JANBVO010000020">
    <property type="protein sequence ID" value="KAJ9143042.1"/>
    <property type="molecule type" value="Genomic_DNA"/>
</dbReference>
<reference evidence="6" key="1">
    <citation type="submission" date="2022-07" db="EMBL/GenBank/DDBJ databases">
        <title>Fungi with potential for degradation of polypropylene.</title>
        <authorList>
            <person name="Gostincar C."/>
        </authorList>
    </citation>
    <scope>NUCLEOTIDE SEQUENCE</scope>
    <source>
        <strain evidence="6">EXF-13308</strain>
    </source>
</reference>
<evidence type="ECO:0000313" key="7">
    <source>
        <dbReference type="Proteomes" id="UP001174694"/>
    </source>
</evidence>
<dbReference type="CDD" id="cd00118">
    <property type="entry name" value="LysM"/>
    <property type="match status" value="2"/>
</dbReference>
<evidence type="ECO:0000256" key="2">
    <source>
        <dbReference type="ARBA" id="ARBA00023026"/>
    </source>
</evidence>
<feature type="chain" id="PRO_5041273559" evidence="4">
    <location>
        <begin position="21"/>
        <end position="586"/>
    </location>
</feature>
<proteinExistence type="inferred from homology"/>
<dbReference type="InterPro" id="IPR052210">
    <property type="entry name" value="LysM1-like"/>
</dbReference>
<evidence type="ECO:0000256" key="1">
    <source>
        <dbReference type="ARBA" id="ARBA00022669"/>
    </source>
</evidence>
<evidence type="ECO:0000256" key="3">
    <source>
        <dbReference type="ARBA" id="ARBA00044955"/>
    </source>
</evidence>
<dbReference type="AlphaFoldDB" id="A0AA38RCP1"/>
<feature type="domain" description="LysM" evidence="5">
    <location>
        <begin position="274"/>
        <end position="324"/>
    </location>
</feature>
<dbReference type="SUPFAM" id="SSF54106">
    <property type="entry name" value="LysM domain"/>
    <property type="match status" value="1"/>
</dbReference>
<gene>
    <name evidence="6" type="ORF">NKR23_g6751</name>
</gene>
<keyword evidence="4" id="KW-0732">Signal</keyword>
<dbReference type="Proteomes" id="UP001174694">
    <property type="component" value="Unassembled WGS sequence"/>
</dbReference>
<comment type="caution">
    <text evidence="6">The sequence shown here is derived from an EMBL/GenBank/DDBJ whole genome shotgun (WGS) entry which is preliminary data.</text>
</comment>
<dbReference type="Pfam" id="PF01476">
    <property type="entry name" value="LysM"/>
    <property type="match status" value="2"/>
</dbReference>
<dbReference type="InterPro" id="IPR018392">
    <property type="entry name" value="LysM"/>
</dbReference>
<dbReference type="InterPro" id="IPR036779">
    <property type="entry name" value="LysM_dom_sf"/>
</dbReference>
<keyword evidence="1" id="KW-0147">Chitin-binding</keyword>
<keyword evidence="2" id="KW-0843">Virulence</keyword>
<comment type="similarity">
    <text evidence="3">Belongs to the secreted LysM effector family.</text>
</comment>
<evidence type="ECO:0000313" key="6">
    <source>
        <dbReference type="EMBL" id="KAJ9143042.1"/>
    </source>
</evidence>
<evidence type="ECO:0000259" key="5">
    <source>
        <dbReference type="PROSITE" id="PS51782"/>
    </source>
</evidence>
<dbReference type="Gene3D" id="3.10.350.10">
    <property type="entry name" value="LysM domain"/>
    <property type="match status" value="5"/>
</dbReference>
<evidence type="ECO:0000256" key="4">
    <source>
        <dbReference type="SAM" id="SignalP"/>
    </source>
</evidence>
<accession>A0AA38RCP1</accession>
<dbReference type="PANTHER" id="PTHR34997">
    <property type="entry name" value="AM15"/>
    <property type="match status" value="1"/>
</dbReference>
<keyword evidence="7" id="KW-1185">Reference proteome</keyword>
<organism evidence="6 7">
    <name type="scientific">Pleurostoma richardsiae</name>
    <dbReference type="NCBI Taxonomy" id="41990"/>
    <lineage>
        <taxon>Eukaryota</taxon>
        <taxon>Fungi</taxon>
        <taxon>Dikarya</taxon>
        <taxon>Ascomycota</taxon>
        <taxon>Pezizomycotina</taxon>
        <taxon>Sordariomycetes</taxon>
        <taxon>Sordariomycetidae</taxon>
        <taxon>Calosphaeriales</taxon>
        <taxon>Pleurostomataceae</taxon>
        <taxon>Pleurostoma</taxon>
    </lineage>
</organism>
<dbReference type="GO" id="GO:0008061">
    <property type="term" value="F:chitin binding"/>
    <property type="evidence" value="ECO:0007669"/>
    <property type="project" value="UniProtKB-KW"/>
</dbReference>
<feature type="signal peptide" evidence="4">
    <location>
        <begin position="1"/>
        <end position="20"/>
    </location>
</feature>
<dbReference type="PANTHER" id="PTHR34997:SF1">
    <property type="entry name" value="PEPTIDOGLYCAN-BINDING LYSIN DOMAIN"/>
    <property type="match status" value="1"/>
</dbReference>
<sequence length="586" mass="62300">MASPKLLFLLFPFGISLAVAQQLYLFNITEPIEGLSSTCISVLNQALACDPYLLSVTTDEWESDDVLGSICTSACLSAWSTYLRRVNGACGTSRFDGGNGYLYLPAFNIEPVYEQYQLLCLKNSAGKYCNAVIRDIMGIDPDTQTRSSGAPAPASTAACDGCFLSSLAQVLQMPISSAAEYATALSGLEATCHTTIALTSPTMTAWAIPATTSPGVSGCQGTQYSIRSGDTCQSIALSQGFSTTQLLVANDLTAYCRDFPTSGTVCLPDALKCTPYQPKSGDTCNSIAANNSISFAQVISWNPELGQFCGNMDTIINKTMVLCLSNPGGSWVNPSPITTISASTTDTIFTQSPTPMSQFNATVSPIPTLLPNENYVTPYANATRLDCVMYVTPPVLLNTDDRTFSYACADVASAYGITLSDLLTWNPGINQTGGFFDPCELSGQEQYCVQPLAEIPADTTANCSLTALAEPAWSCAYYAYMHNITKAAVVAWNPSVGPDCSNYTVGTTYCAAVQHFISPDTISTCAYWAMANDSIPATCATMEAQYKLDHGRFVAWNPSVLTNCSGAVAGFDYCVGTPTVHPGFPV</sequence>
<feature type="domain" description="LysM" evidence="5">
    <location>
        <begin position="222"/>
        <end position="267"/>
    </location>
</feature>